<dbReference type="InterPro" id="IPR017508">
    <property type="entry name" value="HipA_N1"/>
</dbReference>
<dbReference type="PANTHER" id="PTHR37419:SF8">
    <property type="entry name" value="TOXIN YJJJ"/>
    <property type="match status" value="1"/>
</dbReference>
<feature type="domain" description="HipA-like C-terminal" evidence="4">
    <location>
        <begin position="181"/>
        <end position="409"/>
    </location>
</feature>
<evidence type="ECO:0000259" key="5">
    <source>
        <dbReference type="Pfam" id="PF13657"/>
    </source>
</evidence>
<dbReference type="GO" id="GO:0004674">
    <property type="term" value="F:protein serine/threonine kinase activity"/>
    <property type="evidence" value="ECO:0007669"/>
    <property type="project" value="TreeGrafter"/>
</dbReference>
<comment type="similarity">
    <text evidence="1">Belongs to the HipA Ser/Thr kinase family.</text>
</comment>
<evidence type="ECO:0000256" key="2">
    <source>
        <dbReference type="ARBA" id="ARBA00022679"/>
    </source>
</evidence>
<evidence type="ECO:0000259" key="4">
    <source>
        <dbReference type="Pfam" id="PF07804"/>
    </source>
</evidence>
<comment type="caution">
    <text evidence="6">The sequence shown here is derived from an EMBL/GenBank/DDBJ whole genome shotgun (WGS) entry which is preliminary data.</text>
</comment>
<accession>H1SC76</accession>
<dbReference type="Gene3D" id="1.10.1070.20">
    <property type="match status" value="1"/>
</dbReference>
<keyword evidence="3" id="KW-0418">Kinase</keyword>
<dbReference type="GO" id="GO:0005829">
    <property type="term" value="C:cytosol"/>
    <property type="evidence" value="ECO:0007669"/>
    <property type="project" value="TreeGrafter"/>
</dbReference>
<dbReference type="AlphaFoldDB" id="H1SC76"/>
<dbReference type="PANTHER" id="PTHR37419">
    <property type="entry name" value="SERINE/THREONINE-PROTEIN KINASE TOXIN HIPA"/>
    <property type="match status" value="1"/>
</dbReference>
<reference evidence="6 7" key="1">
    <citation type="journal article" date="2012" name="J. Bacteriol.">
        <title>De Novo Genome Project of Cupriavidus basilensis OR16.</title>
        <authorList>
            <person name="Cserhati M."/>
            <person name="Kriszt B."/>
            <person name="Szoboszlay S."/>
            <person name="Toth A."/>
            <person name="Szabo I."/>
            <person name="Tancsics A."/>
            <person name="Nagy I."/>
            <person name="Horvath B."/>
            <person name="Nagy I."/>
            <person name="Kukolya J."/>
        </authorList>
    </citation>
    <scope>NUCLEOTIDE SEQUENCE [LARGE SCALE GENOMIC DNA]</scope>
    <source>
        <strain evidence="6 7">OR16</strain>
    </source>
</reference>
<evidence type="ECO:0000256" key="3">
    <source>
        <dbReference type="ARBA" id="ARBA00022777"/>
    </source>
</evidence>
<evidence type="ECO:0008006" key="8">
    <source>
        <dbReference type="Google" id="ProtNLM"/>
    </source>
</evidence>
<dbReference type="InterPro" id="IPR052028">
    <property type="entry name" value="HipA_Ser/Thr_kinase"/>
</dbReference>
<dbReference type="Proteomes" id="UP000005808">
    <property type="component" value="Unassembled WGS sequence"/>
</dbReference>
<dbReference type="PATRIC" id="fig|1127483.3.peg.5796"/>
<proteinExistence type="inferred from homology"/>
<dbReference type="EMBL" id="AHJE01000081">
    <property type="protein sequence ID" value="EHP39854.1"/>
    <property type="molecule type" value="Genomic_DNA"/>
</dbReference>
<feature type="domain" description="HipA N-terminal subdomain 1" evidence="5">
    <location>
        <begin position="24"/>
        <end position="135"/>
    </location>
</feature>
<keyword evidence="2" id="KW-0808">Transferase</keyword>
<evidence type="ECO:0000256" key="1">
    <source>
        <dbReference type="ARBA" id="ARBA00010164"/>
    </source>
</evidence>
<sequence length="440" mass="49347">MVMQRKPRSPQRARPAQGVLASAHVLMHGQTVGAVTEFDNGRIGFNYDPEYLGTGGPSISPEFLPSQSGTFEFPELRRVEAFLGLPGVLADALPDTFGNLIIRKYFEDRGEPAKAMSPVQRLLYIGDRAMGALEFRPRIDRRATAGENEALEVGTLVEAARKLVAGEQDGTIQELMRIGASAGGARAKALILWNRRDKQIRSAFVKPRKGEESWLIKFGGVESANPNDHHAQPFNRVEYTYALLTKELGIDMAPVDFIEEDNGRFHFLTKRFDRDDDGGRVHMHSLAGLTHIDYNIPRAYSYDQYFRWIRAFQMPHTAIEEAYRRMVFNVVGRNQDDHVKNFAFLMSPTGEWSLSPAYDLTFSAGMGYTLQHQMTIGGKADNFTVDDLIGFGKKFDVTSPKAVIERTVDAFGGWAALGRLWNVAPNEIEARAGRLRLFKR</sequence>
<evidence type="ECO:0000313" key="6">
    <source>
        <dbReference type="EMBL" id="EHP39854.1"/>
    </source>
</evidence>
<evidence type="ECO:0000313" key="7">
    <source>
        <dbReference type="Proteomes" id="UP000005808"/>
    </source>
</evidence>
<dbReference type="InterPro" id="IPR012893">
    <property type="entry name" value="HipA-like_C"/>
</dbReference>
<organism evidence="6 7">
    <name type="scientific">Cupriavidus basilensis OR16</name>
    <dbReference type="NCBI Taxonomy" id="1127483"/>
    <lineage>
        <taxon>Bacteria</taxon>
        <taxon>Pseudomonadati</taxon>
        <taxon>Pseudomonadota</taxon>
        <taxon>Betaproteobacteria</taxon>
        <taxon>Burkholderiales</taxon>
        <taxon>Burkholderiaceae</taxon>
        <taxon>Cupriavidus</taxon>
    </lineage>
</organism>
<dbReference type="Pfam" id="PF13657">
    <property type="entry name" value="Couple_hipA"/>
    <property type="match status" value="1"/>
</dbReference>
<name>H1SC76_9BURK</name>
<gene>
    <name evidence="6" type="ORF">OR16_29039</name>
</gene>
<protein>
    <recommendedName>
        <fullName evidence="8">Type II toxin-antitoxin system HipA family toxin</fullName>
    </recommendedName>
</protein>
<dbReference type="Pfam" id="PF07804">
    <property type="entry name" value="HipA_C"/>
    <property type="match status" value="1"/>
</dbReference>